<evidence type="ECO:0000313" key="2">
    <source>
        <dbReference type="Proteomes" id="UP000067434"/>
    </source>
</evidence>
<protein>
    <submittedName>
        <fullName evidence="1">Uncharacterized protein</fullName>
    </submittedName>
</protein>
<dbReference type="Proteomes" id="UP000067434">
    <property type="component" value="Chromosome"/>
</dbReference>
<dbReference type="OrthoDB" id="30900at2157"/>
<name>A0A0F7FFT4_9CREN</name>
<sequence>MGEGSDLEIIKKRMLLEMQRKMLEKELKKAEPDYYSIFLKYLTDDGRIMFEKAVEQYSDTAKKIGEKLGKLFYSGRLREKLNAEAVYWIFYEIGLPIRLETKIVYKKGREYKSISDVLKEE</sequence>
<dbReference type="RefSeq" id="WP_052883319.1">
    <property type="nucleotide sequence ID" value="NZ_CP009961.1"/>
</dbReference>
<reference evidence="1 2" key="1">
    <citation type="journal article" date="2015" name="Stand. Genomic Sci.">
        <title>Complete genome sequence of and proposal of Thermofilum uzonense sp. nov. a novel hyperthermophilic crenarchaeon and emended description of the genus Thermofilum.</title>
        <authorList>
            <person name="Toshchakov S.V."/>
            <person name="Korzhenkov A.A."/>
            <person name="Samarov N.I."/>
            <person name="Mazunin I.O."/>
            <person name="Mozhey O.I."/>
            <person name="Shmyr I.S."/>
            <person name="Derbikova K.S."/>
            <person name="Taranov E.A."/>
            <person name="Dominova I.N."/>
            <person name="Bonch-Osmolovskaya E.A."/>
            <person name="Patrushev M.V."/>
            <person name="Podosokorskaya O.A."/>
            <person name="Kublanov I.V."/>
        </authorList>
    </citation>
    <scope>NUCLEOTIDE SEQUENCE [LARGE SCALE GENOMIC DNA]</scope>
    <source>
        <strain evidence="1 2">1807-2</strain>
    </source>
</reference>
<dbReference type="GeneID" id="25400568"/>
<dbReference type="KEGG" id="thf:MA03_00015"/>
<keyword evidence="2" id="KW-1185">Reference proteome</keyword>
<proteinExistence type="predicted"/>
<dbReference type="PATRIC" id="fig|1550241.5.peg.3"/>
<organism evidence="1 2">
    <name type="scientific">Infirmifilum uzonense</name>
    <dbReference type="NCBI Taxonomy" id="1550241"/>
    <lineage>
        <taxon>Archaea</taxon>
        <taxon>Thermoproteota</taxon>
        <taxon>Thermoprotei</taxon>
        <taxon>Thermofilales</taxon>
        <taxon>Thermofilaceae</taxon>
        <taxon>Infirmifilum</taxon>
    </lineage>
</organism>
<evidence type="ECO:0000313" key="1">
    <source>
        <dbReference type="EMBL" id="AKG38005.1"/>
    </source>
</evidence>
<dbReference type="HOGENOM" id="CLU_2032979_0_0_2"/>
<dbReference type="AlphaFoldDB" id="A0A0F7FFT4"/>
<gene>
    <name evidence="1" type="ORF">MA03_00015</name>
</gene>
<accession>A0A0F7FFT4</accession>
<dbReference type="EMBL" id="CP009961">
    <property type="protein sequence ID" value="AKG38005.1"/>
    <property type="molecule type" value="Genomic_DNA"/>
</dbReference>